<dbReference type="Proteomes" id="UP000235371">
    <property type="component" value="Unassembled WGS sequence"/>
</dbReference>
<reference evidence="3 4" key="1">
    <citation type="submission" date="2016-04" db="EMBL/GenBank/DDBJ databases">
        <title>A degradative enzymes factory behind the ericoid mycorrhizal symbiosis.</title>
        <authorList>
            <consortium name="DOE Joint Genome Institute"/>
            <person name="Martino E."/>
            <person name="Morin E."/>
            <person name="Grelet G."/>
            <person name="Kuo A."/>
            <person name="Kohler A."/>
            <person name="Daghino S."/>
            <person name="Barry K."/>
            <person name="Choi C."/>
            <person name="Cichocki N."/>
            <person name="Clum A."/>
            <person name="Copeland A."/>
            <person name="Hainaut M."/>
            <person name="Haridas S."/>
            <person name="Labutti K."/>
            <person name="Lindquist E."/>
            <person name="Lipzen A."/>
            <person name="Khouja H.-R."/>
            <person name="Murat C."/>
            <person name="Ohm R."/>
            <person name="Olson A."/>
            <person name="Spatafora J."/>
            <person name="Veneault-Fourrey C."/>
            <person name="Henrissat B."/>
            <person name="Grigoriev I."/>
            <person name="Martin F."/>
            <person name="Perotto S."/>
        </authorList>
    </citation>
    <scope>NUCLEOTIDE SEQUENCE [LARGE SCALE GENOMIC DNA]</scope>
    <source>
        <strain evidence="3 4">E</strain>
    </source>
</reference>
<evidence type="ECO:0000313" key="4">
    <source>
        <dbReference type="Proteomes" id="UP000235371"/>
    </source>
</evidence>
<dbReference type="EMBL" id="KZ613866">
    <property type="protein sequence ID" value="PMD54159.1"/>
    <property type="molecule type" value="Genomic_DNA"/>
</dbReference>
<feature type="transmembrane region" description="Helical" evidence="1">
    <location>
        <begin position="82"/>
        <end position="102"/>
    </location>
</feature>
<keyword evidence="1" id="KW-1133">Transmembrane helix</keyword>
<dbReference type="AlphaFoldDB" id="A0A2J6STS9"/>
<evidence type="ECO:0000256" key="2">
    <source>
        <dbReference type="SAM" id="SignalP"/>
    </source>
</evidence>
<feature type="transmembrane region" description="Helical" evidence="1">
    <location>
        <begin position="114"/>
        <end position="131"/>
    </location>
</feature>
<proteinExistence type="predicted"/>
<dbReference type="GeneID" id="36596074"/>
<feature type="transmembrane region" description="Helical" evidence="1">
    <location>
        <begin position="173"/>
        <end position="192"/>
    </location>
</feature>
<organism evidence="3 4">
    <name type="scientific">Hyaloscypha bicolor E</name>
    <dbReference type="NCBI Taxonomy" id="1095630"/>
    <lineage>
        <taxon>Eukaryota</taxon>
        <taxon>Fungi</taxon>
        <taxon>Dikarya</taxon>
        <taxon>Ascomycota</taxon>
        <taxon>Pezizomycotina</taxon>
        <taxon>Leotiomycetes</taxon>
        <taxon>Helotiales</taxon>
        <taxon>Hyaloscyphaceae</taxon>
        <taxon>Hyaloscypha</taxon>
        <taxon>Hyaloscypha bicolor</taxon>
    </lineage>
</organism>
<feature type="transmembrane region" description="Helical" evidence="1">
    <location>
        <begin position="143"/>
        <end position="161"/>
    </location>
</feature>
<keyword evidence="1" id="KW-0472">Membrane</keyword>
<accession>A0A2J6STS9</accession>
<keyword evidence="1" id="KW-0812">Transmembrane</keyword>
<feature type="chain" id="PRO_5014375134" evidence="2">
    <location>
        <begin position="27"/>
        <end position="226"/>
    </location>
</feature>
<protein>
    <submittedName>
        <fullName evidence="3">Uncharacterized protein</fullName>
    </submittedName>
</protein>
<keyword evidence="2" id="KW-0732">Signal</keyword>
<sequence length="226" mass="24508">MAFAFAISRLVVLILALVSLLPTALAYRGPRFQPLPRGQMSENTSRRGGLAPPVSKLVQVLLMLWVFVIINLAFWGLEVAMAVLIPFLPAAIAIKCFIHNGLANQGSSSGHLPGVSTMSSWIFILPIIAFVHSADRKPEKAKLYFFACLASISLGVGQSMLSNGQSLQPLWLSRAVDVVIVTGHLGIWYLHLVNTIDNPIGRLRAVLNPLWVHLGRGAIKTKPGDS</sequence>
<feature type="signal peptide" evidence="2">
    <location>
        <begin position="1"/>
        <end position="26"/>
    </location>
</feature>
<dbReference type="RefSeq" id="XP_024731063.1">
    <property type="nucleotide sequence ID" value="XM_024887998.1"/>
</dbReference>
<evidence type="ECO:0000313" key="3">
    <source>
        <dbReference type="EMBL" id="PMD54159.1"/>
    </source>
</evidence>
<dbReference type="OrthoDB" id="10341599at2759"/>
<dbReference type="InParanoid" id="A0A2J6STS9"/>
<feature type="transmembrane region" description="Helical" evidence="1">
    <location>
        <begin position="57"/>
        <end position="75"/>
    </location>
</feature>
<gene>
    <name evidence="3" type="ORF">K444DRAFT_699874</name>
</gene>
<evidence type="ECO:0000256" key="1">
    <source>
        <dbReference type="SAM" id="Phobius"/>
    </source>
</evidence>
<name>A0A2J6STS9_9HELO</name>
<keyword evidence="4" id="KW-1185">Reference proteome</keyword>